<comment type="similarity">
    <text evidence="2 12">Belongs to the Nudix hydrolase family.</text>
</comment>
<dbReference type="EC" id="3.6.1.55" evidence="11"/>
<reference evidence="15" key="1">
    <citation type="journal article" date="2019" name="Int. J. Syst. Evol. Microbiol.">
        <title>The Global Catalogue of Microorganisms (GCM) 10K type strain sequencing project: providing services to taxonomists for standard genome sequencing and annotation.</title>
        <authorList>
            <consortium name="The Broad Institute Genomics Platform"/>
            <consortium name="The Broad Institute Genome Sequencing Center for Infectious Disease"/>
            <person name="Wu L."/>
            <person name="Ma J."/>
        </authorList>
    </citation>
    <scope>NUCLEOTIDE SEQUENCE [LARGE SCALE GENOMIC DNA]</scope>
    <source>
        <strain evidence="15">KACC 14249</strain>
    </source>
</reference>
<proteinExistence type="inferred from homology"/>
<evidence type="ECO:0000256" key="9">
    <source>
        <dbReference type="ARBA" id="ARBA00023204"/>
    </source>
</evidence>
<dbReference type="Gene3D" id="3.90.79.10">
    <property type="entry name" value="Nucleoside Triphosphate Pyrophosphohydrolase"/>
    <property type="match status" value="1"/>
</dbReference>
<dbReference type="PROSITE" id="PS51462">
    <property type="entry name" value="NUDIX"/>
    <property type="match status" value="1"/>
</dbReference>
<evidence type="ECO:0000256" key="7">
    <source>
        <dbReference type="ARBA" id="ARBA00022801"/>
    </source>
</evidence>
<keyword evidence="5" id="KW-0479">Metal-binding</keyword>
<evidence type="ECO:0000256" key="8">
    <source>
        <dbReference type="ARBA" id="ARBA00022842"/>
    </source>
</evidence>
<evidence type="ECO:0000256" key="5">
    <source>
        <dbReference type="ARBA" id="ARBA00022723"/>
    </source>
</evidence>
<feature type="domain" description="Nudix hydrolase" evidence="13">
    <location>
        <begin position="10"/>
        <end position="142"/>
    </location>
</feature>
<keyword evidence="6" id="KW-0227">DNA damage</keyword>
<dbReference type="InterPro" id="IPR015797">
    <property type="entry name" value="NUDIX_hydrolase-like_dom_sf"/>
</dbReference>
<evidence type="ECO:0000313" key="15">
    <source>
        <dbReference type="Proteomes" id="UP001596189"/>
    </source>
</evidence>
<organism evidence="14 15">
    <name type="scientific">Angustibacter luteus</name>
    <dbReference type="NCBI Taxonomy" id="658456"/>
    <lineage>
        <taxon>Bacteria</taxon>
        <taxon>Bacillati</taxon>
        <taxon>Actinomycetota</taxon>
        <taxon>Actinomycetes</taxon>
        <taxon>Kineosporiales</taxon>
        <taxon>Kineosporiaceae</taxon>
    </lineage>
</organism>
<accession>A0ABW1JAD5</accession>
<sequence>MRSPDERSTPRVLVVGAAIVDDLARPGRLLAARRTRPVETQGLWELPGGKVEPGEAPQQALHRELVEELGVELRLGDELPGPDDGCWPISARLTMRVWLAELSGGAPTPDDAHDAVRWLTAASLDDVPWVPADVPVVDVLRTLLLR</sequence>
<dbReference type="InterPro" id="IPR020476">
    <property type="entry name" value="Nudix_hydrolase"/>
</dbReference>
<evidence type="ECO:0000256" key="2">
    <source>
        <dbReference type="ARBA" id="ARBA00005582"/>
    </source>
</evidence>
<keyword evidence="4" id="KW-0235">DNA replication</keyword>
<dbReference type="EMBL" id="JBHSRD010000002">
    <property type="protein sequence ID" value="MFC6006236.1"/>
    <property type="molecule type" value="Genomic_DNA"/>
</dbReference>
<dbReference type="InterPro" id="IPR020084">
    <property type="entry name" value="NUDIX_hydrolase_CS"/>
</dbReference>
<evidence type="ECO:0000256" key="11">
    <source>
        <dbReference type="ARBA" id="ARBA00038905"/>
    </source>
</evidence>
<gene>
    <name evidence="14" type="ORF">ACFQDO_03750</name>
</gene>
<dbReference type="Pfam" id="PF00293">
    <property type="entry name" value="NUDIX"/>
    <property type="match status" value="1"/>
</dbReference>
<dbReference type="GO" id="GO:0016787">
    <property type="term" value="F:hydrolase activity"/>
    <property type="evidence" value="ECO:0007669"/>
    <property type="project" value="UniProtKB-KW"/>
</dbReference>
<keyword evidence="7 12" id="KW-0378">Hydrolase</keyword>
<protein>
    <recommendedName>
        <fullName evidence="11">8-oxo-dGTP diphosphatase</fullName>
        <ecNumber evidence="11">3.6.1.55</ecNumber>
    </recommendedName>
</protein>
<evidence type="ECO:0000256" key="12">
    <source>
        <dbReference type="RuleBase" id="RU003476"/>
    </source>
</evidence>
<keyword evidence="9" id="KW-0234">DNA repair</keyword>
<dbReference type="PRINTS" id="PR00502">
    <property type="entry name" value="NUDIXFAMILY"/>
</dbReference>
<dbReference type="RefSeq" id="WP_345717089.1">
    <property type="nucleotide sequence ID" value="NZ_BAABFP010000005.1"/>
</dbReference>
<dbReference type="Proteomes" id="UP001596189">
    <property type="component" value="Unassembled WGS sequence"/>
</dbReference>
<dbReference type="InterPro" id="IPR047127">
    <property type="entry name" value="MutT-like"/>
</dbReference>
<evidence type="ECO:0000256" key="6">
    <source>
        <dbReference type="ARBA" id="ARBA00022763"/>
    </source>
</evidence>
<evidence type="ECO:0000256" key="10">
    <source>
        <dbReference type="ARBA" id="ARBA00035861"/>
    </source>
</evidence>
<dbReference type="PANTHER" id="PTHR47707:SF1">
    <property type="entry name" value="NUDIX HYDROLASE FAMILY PROTEIN"/>
    <property type="match status" value="1"/>
</dbReference>
<keyword evidence="3" id="KW-0515">Mutator protein</keyword>
<evidence type="ECO:0000256" key="4">
    <source>
        <dbReference type="ARBA" id="ARBA00022705"/>
    </source>
</evidence>
<name>A0ABW1JAD5_9ACTN</name>
<keyword evidence="15" id="KW-1185">Reference proteome</keyword>
<dbReference type="PANTHER" id="PTHR47707">
    <property type="entry name" value="8-OXO-DGTP DIPHOSPHATASE"/>
    <property type="match status" value="1"/>
</dbReference>
<dbReference type="PROSITE" id="PS00893">
    <property type="entry name" value="NUDIX_BOX"/>
    <property type="match status" value="1"/>
</dbReference>
<comment type="caution">
    <text evidence="14">The sequence shown here is derived from an EMBL/GenBank/DDBJ whole genome shotgun (WGS) entry which is preliminary data.</text>
</comment>
<evidence type="ECO:0000256" key="1">
    <source>
        <dbReference type="ARBA" id="ARBA00001946"/>
    </source>
</evidence>
<dbReference type="InterPro" id="IPR000086">
    <property type="entry name" value="NUDIX_hydrolase_dom"/>
</dbReference>
<evidence type="ECO:0000259" key="13">
    <source>
        <dbReference type="PROSITE" id="PS51462"/>
    </source>
</evidence>
<evidence type="ECO:0000313" key="14">
    <source>
        <dbReference type="EMBL" id="MFC6006236.1"/>
    </source>
</evidence>
<comment type="catalytic activity">
    <reaction evidence="10">
        <text>8-oxo-dGTP + H2O = 8-oxo-dGMP + diphosphate + H(+)</text>
        <dbReference type="Rhea" id="RHEA:31575"/>
        <dbReference type="ChEBI" id="CHEBI:15377"/>
        <dbReference type="ChEBI" id="CHEBI:15378"/>
        <dbReference type="ChEBI" id="CHEBI:33019"/>
        <dbReference type="ChEBI" id="CHEBI:63224"/>
        <dbReference type="ChEBI" id="CHEBI:77896"/>
        <dbReference type="EC" id="3.6.1.55"/>
    </reaction>
</comment>
<dbReference type="CDD" id="cd03425">
    <property type="entry name" value="NUDIX_MutT_NudA_like"/>
    <property type="match status" value="1"/>
</dbReference>
<keyword evidence="8" id="KW-0460">Magnesium</keyword>
<dbReference type="SUPFAM" id="SSF55811">
    <property type="entry name" value="Nudix"/>
    <property type="match status" value="1"/>
</dbReference>
<comment type="cofactor">
    <cofactor evidence="1">
        <name>Mg(2+)</name>
        <dbReference type="ChEBI" id="CHEBI:18420"/>
    </cofactor>
</comment>
<evidence type="ECO:0000256" key="3">
    <source>
        <dbReference type="ARBA" id="ARBA00022457"/>
    </source>
</evidence>